<dbReference type="Proteomes" id="UP000477311">
    <property type="component" value="Unassembled WGS sequence"/>
</dbReference>
<organism evidence="2 3">
    <name type="scientific">Limisphaera ngatamarikiensis</name>
    <dbReference type="NCBI Taxonomy" id="1324935"/>
    <lineage>
        <taxon>Bacteria</taxon>
        <taxon>Pseudomonadati</taxon>
        <taxon>Verrucomicrobiota</taxon>
        <taxon>Verrucomicrobiia</taxon>
        <taxon>Limisphaerales</taxon>
        <taxon>Limisphaeraceae</taxon>
        <taxon>Limisphaera</taxon>
    </lineage>
</organism>
<dbReference type="PANTHER" id="PTHR36434:SF1">
    <property type="entry name" value="MEMBRANE PROTEASE YUGP-RELATED"/>
    <property type="match status" value="1"/>
</dbReference>
<dbReference type="Pfam" id="PF04298">
    <property type="entry name" value="Zn_peptidase_2"/>
    <property type="match status" value="1"/>
</dbReference>
<evidence type="ECO:0000256" key="1">
    <source>
        <dbReference type="SAM" id="Phobius"/>
    </source>
</evidence>
<gene>
    <name evidence="2" type="ORF">G4L39_01160</name>
</gene>
<feature type="transmembrane region" description="Helical" evidence="1">
    <location>
        <begin position="201"/>
        <end position="220"/>
    </location>
</feature>
<sequence length="230" mass="25512">MMPFILIMLVTMALSLWATARVKSVYHRYSRSVVRSGITGAEAAAEILHHAGIHNVEIVAHDGFLGDHYDPIHRRLVLSHENYFGRSPAALGVAAHEAGHAIQHAQAYKPLQWRMAAVGAATFANQIVTILPLLFMFGGFLEPIVGFTLMAVGWGIIMAFNLITLPVEFDASRRARVLLTRMGMITDQESEAVEKVLRAAAWTYVAAFITSALYFLYYLLPLLMGNRSRD</sequence>
<dbReference type="EMBL" id="JAAKYA010000006">
    <property type="protein sequence ID" value="NGO38007.1"/>
    <property type="molecule type" value="Genomic_DNA"/>
</dbReference>
<dbReference type="InterPro" id="IPR007395">
    <property type="entry name" value="Zn_peptidase_2"/>
</dbReference>
<keyword evidence="3" id="KW-1185">Reference proteome</keyword>
<keyword evidence="1" id="KW-0472">Membrane</keyword>
<accession>A0A6M1RKK4</accession>
<dbReference type="RefSeq" id="WP_165105281.1">
    <property type="nucleotide sequence ID" value="NZ_JAAKYA010000006.1"/>
</dbReference>
<feature type="transmembrane region" description="Helical" evidence="1">
    <location>
        <begin position="144"/>
        <end position="163"/>
    </location>
</feature>
<feature type="transmembrane region" description="Helical" evidence="1">
    <location>
        <begin position="115"/>
        <end position="137"/>
    </location>
</feature>
<protein>
    <submittedName>
        <fullName evidence="2">Zinc metallopeptidase</fullName>
    </submittedName>
</protein>
<evidence type="ECO:0000313" key="2">
    <source>
        <dbReference type="EMBL" id="NGO38007.1"/>
    </source>
</evidence>
<dbReference type="AlphaFoldDB" id="A0A6M1RKK4"/>
<evidence type="ECO:0000313" key="3">
    <source>
        <dbReference type="Proteomes" id="UP000477311"/>
    </source>
</evidence>
<proteinExistence type="predicted"/>
<reference evidence="2 3" key="1">
    <citation type="submission" date="2020-02" db="EMBL/GenBank/DDBJ databases">
        <title>Draft genome sequence of Limisphaera ngatamarikiensis NGM72.4T, a thermophilic Verrucomicrobia grouped in subdivision 3.</title>
        <authorList>
            <person name="Carere C.R."/>
            <person name="Steen J."/>
            <person name="Hugenholtz P."/>
            <person name="Stott M.B."/>
        </authorList>
    </citation>
    <scope>NUCLEOTIDE SEQUENCE [LARGE SCALE GENOMIC DNA]</scope>
    <source>
        <strain evidence="2 3">NGM72.4</strain>
    </source>
</reference>
<comment type="caution">
    <text evidence="2">The sequence shown here is derived from an EMBL/GenBank/DDBJ whole genome shotgun (WGS) entry which is preliminary data.</text>
</comment>
<name>A0A6M1RKK4_9BACT</name>
<keyword evidence="1" id="KW-0812">Transmembrane</keyword>
<keyword evidence="1" id="KW-1133">Transmembrane helix</keyword>
<dbReference type="PANTHER" id="PTHR36434">
    <property type="entry name" value="MEMBRANE PROTEASE YUGP-RELATED"/>
    <property type="match status" value="1"/>
</dbReference>